<protein>
    <submittedName>
        <fullName evidence="2">Uncharacterized protein</fullName>
    </submittedName>
</protein>
<feature type="region of interest" description="Disordered" evidence="1">
    <location>
        <begin position="1"/>
        <end position="53"/>
    </location>
</feature>
<reference evidence="2 3" key="1">
    <citation type="submission" date="2020-05" db="EMBL/GenBank/DDBJ databases">
        <title>Aquincola sp. isolate from soil.</title>
        <authorList>
            <person name="Han J."/>
            <person name="Kim D.-U."/>
        </authorList>
    </citation>
    <scope>NUCLEOTIDE SEQUENCE [LARGE SCALE GENOMIC DNA]</scope>
    <source>
        <strain evidence="2 3">S2</strain>
    </source>
</reference>
<evidence type="ECO:0000256" key="1">
    <source>
        <dbReference type="SAM" id="MobiDB-lite"/>
    </source>
</evidence>
<evidence type="ECO:0000313" key="3">
    <source>
        <dbReference type="Proteomes" id="UP000737171"/>
    </source>
</evidence>
<feature type="compositionally biased region" description="Basic and acidic residues" evidence="1">
    <location>
        <begin position="43"/>
        <end position="53"/>
    </location>
</feature>
<dbReference type="Proteomes" id="UP000737171">
    <property type="component" value="Unassembled WGS sequence"/>
</dbReference>
<organism evidence="2 3">
    <name type="scientific">Pseudaquabacterium terrae</name>
    <dbReference type="NCBI Taxonomy" id="2732868"/>
    <lineage>
        <taxon>Bacteria</taxon>
        <taxon>Pseudomonadati</taxon>
        <taxon>Pseudomonadota</taxon>
        <taxon>Betaproteobacteria</taxon>
        <taxon>Burkholderiales</taxon>
        <taxon>Sphaerotilaceae</taxon>
        <taxon>Pseudaquabacterium</taxon>
    </lineage>
</organism>
<name>A0ABX2EUN9_9BURK</name>
<keyword evidence="3" id="KW-1185">Reference proteome</keyword>
<accession>A0ABX2EUN9</accession>
<comment type="caution">
    <text evidence="2">The sequence shown here is derived from an EMBL/GenBank/DDBJ whole genome shotgun (WGS) entry which is preliminary data.</text>
</comment>
<dbReference type="EMBL" id="JABRWJ010000034">
    <property type="protein sequence ID" value="NRF72467.1"/>
    <property type="molecule type" value="Genomic_DNA"/>
</dbReference>
<evidence type="ECO:0000313" key="2">
    <source>
        <dbReference type="EMBL" id="NRF72467.1"/>
    </source>
</evidence>
<gene>
    <name evidence="2" type="ORF">HLB44_36510</name>
</gene>
<sequence>MHSAAIASATTEGAEDRLRMSALATKAESRPASGCTVDASPGHVEEPNREPRSFKVLRSKVKKTRTHGMVLASGA</sequence>
<dbReference type="RefSeq" id="WP_173135750.1">
    <property type="nucleotide sequence ID" value="NZ_JABRWJ010000034.1"/>
</dbReference>
<proteinExistence type="predicted"/>